<name>A0AB74VIE0_CLOBE</name>
<evidence type="ECO:0000313" key="3">
    <source>
        <dbReference type="Proteomes" id="UP000679373"/>
    </source>
</evidence>
<keyword evidence="3" id="KW-1185">Reference proteome</keyword>
<evidence type="ECO:0000313" key="2">
    <source>
        <dbReference type="EMBL" id="QUN36142.1"/>
    </source>
</evidence>
<dbReference type="EMBL" id="CP073653">
    <property type="protein sequence ID" value="QUN36142.1"/>
    <property type="molecule type" value="Genomic_DNA"/>
</dbReference>
<dbReference type="PANTHER" id="PTHR37841:SF1">
    <property type="entry name" value="DUF3298 DOMAIN-CONTAINING PROTEIN"/>
    <property type="match status" value="1"/>
</dbReference>
<accession>A0AB74VIE0</accession>
<reference evidence="2" key="1">
    <citation type="submission" date="2021-04" db="EMBL/GenBank/DDBJ databases">
        <title>Complete genome sequence of the type strain Clostridium beijerinckii NRRL B-598.</title>
        <authorList>
            <person name="Sedlar K."/>
            <person name="Branska B."/>
            <person name="Bezdicek M."/>
            <person name="Nykrynova M."/>
            <person name="Lengerova M."/>
            <person name="Skutkova H."/>
            <person name="Patakova P."/>
        </authorList>
    </citation>
    <scope>NUCLEOTIDE SEQUENCE</scope>
    <source>
        <strain evidence="2">DSM 791</strain>
    </source>
</reference>
<dbReference type="AlphaFoldDB" id="A0AB74VIE0"/>
<evidence type="ECO:0000259" key="1">
    <source>
        <dbReference type="Pfam" id="PF12773"/>
    </source>
</evidence>
<dbReference type="GeneID" id="66343816"/>
<protein>
    <submittedName>
        <fullName evidence="2">WG repeat-containing protein</fullName>
    </submittedName>
</protein>
<proteinExistence type="predicted"/>
<dbReference type="Pfam" id="PF12773">
    <property type="entry name" value="DZR"/>
    <property type="match status" value="1"/>
</dbReference>
<dbReference type="Pfam" id="PF14903">
    <property type="entry name" value="WG_beta_rep"/>
    <property type="match status" value="3"/>
</dbReference>
<sequence>MQCKKCGTELRENAKFCFECGEKVIKELKCKNCGNILVPNSKFCDECGTKVDYSIDNSAEEKSETTINSNALERNAEKDSKIENNKKVFNEFGLRKVSLKSTGKMGYINEKNEEVIQCIYDKVFDFYKNFVKVQKNDMFTYLVYDINTNKANPISNDDVFGEYKNYTVWFSKATDFKDGFAFLSRCDDFYVLTDEGAIISCDRVGAIEKAEGLLPILNNDEYPIYINRKGEKVSKYERYDYVGKFNDGLAVARVKDCDANDTGDWVYVNEKLGEVITKVNNEKIWTFAGEFKDGRAMVSTVNNEILIININGETISKLENTEIYYKDYGWLNSNLDGCYNYIVVKSKRCNEHAIVNRQGDIIVPFIKSEITNEYGYNHKQHCTFTTSNGDIVYDLCTGRKLFSAEHAYAVRDEFNKKYYTVSYDKKYGLYSYKEDKLTIPCIYNSLIEIDEDIRKFYEYDLYFRRGEFYIAEDQKGKYGAINHNNEIIIPFDYDEIKGIESLRYKYFIVNIDSKVGVIDNKRNITIPIKYDKLEELDLWSCGYIWDNYLNSFKNSDPIVLFKATLNGKKGVIDQYDRVYIPIKYESIKEFGIIKDRIGLVVKDNGKYGIVDMFGEYILENIYDDIGEKRYYAFKIVKNDKAGYMNIKGEIIMPFIYHKESRDPYLDYIYVVNRNDDGSTGKEESLY</sequence>
<organism evidence="2 3">
    <name type="scientific">Clostridium beijerinckii</name>
    <name type="common">Clostridium MP</name>
    <dbReference type="NCBI Taxonomy" id="1520"/>
    <lineage>
        <taxon>Bacteria</taxon>
        <taxon>Bacillati</taxon>
        <taxon>Bacillota</taxon>
        <taxon>Clostridia</taxon>
        <taxon>Eubacteriales</taxon>
        <taxon>Clostridiaceae</taxon>
        <taxon>Clostridium</taxon>
    </lineage>
</organism>
<dbReference type="RefSeq" id="WP_077868289.1">
    <property type="nucleotide sequence ID" value="NZ_BKAK01000008.1"/>
</dbReference>
<dbReference type="PANTHER" id="PTHR37841">
    <property type="entry name" value="GLR2918 PROTEIN"/>
    <property type="match status" value="1"/>
</dbReference>
<dbReference type="InterPro" id="IPR032774">
    <property type="entry name" value="WG_beta_rep"/>
</dbReference>
<dbReference type="InterPro" id="IPR025874">
    <property type="entry name" value="DZR"/>
</dbReference>
<dbReference type="Proteomes" id="UP000679373">
    <property type="component" value="Chromosome"/>
</dbReference>
<gene>
    <name evidence="2" type="ORF">KEC93_04795</name>
</gene>
<feature type="domain" description="DZANK-type" evidence="1">
    <location>
        <begin position="3"/>
        <end position="48"/>
    </location>
</feature>